<evidence type="ECO:0000313" key="1">
    <source>
        <dbReference type="EMBL" id="KAJ8738037.1"/>
    </source>
</evidence>
<proteinExistence type="predicted"/>
<dbReference type="Proteomes" id="UP001231649">
    <property type="component" value="Chromosome 1"/>
</dbReference>
<accession>A0ACC2RD30</accession>
<gene>
    <name evidence="1" type="ORF">PYW08_000632</name>
</gene>
<keyword evidence="2" id="KW-1185">Reference proteome</keyword>
<comment type="caution">
    <text evidence="1">The sequence shown here is derived from an EMBL/GenBank/DDBJ whole genome shotgun (WGS) entry which is preliminary data.</text>
</comment>
<reference evidence="1" key="1">
    <citation type="submission" date="2023-03" db="EMBL/GenBank/DDBJ databases">
        <title>Chromosome-level genomes of two armyworms, Mythimna separata and Mythimna loreyi, provide insights into the biosynthesis and reception of sex pheromones.</title>
        <authorList>
            <person name="Zhao H."/>
        </authorList>
    </citation>
    <scope>NUCLEOTIDE SEQUENCE</scope>
    <source>
        <strain evidence="1">BeijingLab</strain>
    </source>
</reference>
<protein>
    <submittedName>
        <fullName evidence="1">Uncharacterized protein</fullName>
    </submittedName>
</protein>
<dbReference type="EMBL" id="CM056777">
    <property type="protein sequence ID" value="KAJ8738037.1"/>
    <property type="molecule type" value="Genomic_DNA"/>
</dbReference>
<evidence type="ECO:0000313" key="2">
    <source>
        <dbReference type="Proteomes" id="UP001231649"/>
    </source>
</evidence>
<organism evidence="1 2">
    <name type="scientific">Mythimna loreyi</name>
    <dbReference type="NCBI Taxonomy" id="667449"/>
    <lineage>
        <taxon>Eukaryota</taxon>
        <taxon>Metazoa</taxon>
        <taxon>Ecdysozoa</taxon>
        <taxon>Arthropoda</taxon>
        <taxon>Hexapoda</taxon>
        <taxon>Insecta</taxon>
        <taxon>Pterygota</taxon>
        <taxon>Neoptera</taxon>
        <taxon>Endopterygota</taxon>
        <taxon>Lepidoptera</taxon>
        <taxon>Glossata</taxon>
        <taxon>Ditrysia</taxon>
        <taxon>Noctuoidea</taxon>
        <taxon>Noctuidae</taxon>
        <taxon>Noctuinae</taxon>
        <taxon>Hadenini</taxon>
        <taxon>Mythimna</taxon>
    </lineage>
</organism>
<name>A0ACC2RD30_9NEOP</name>
<sequence>MVGYDANDSMTHSQKLIVGCLSGVTTKFIVQPMDVIKIRSQLLRKPKKGFATYRVARRILWEEGFTAFWHGHCLGQLHSILAVSSQFYVYEVTTKIANSLVPRKFQPIENFVCGVLAGCVCTTLVIPLEVIRVRQILVKDQYKNLFHGAQTVYRYGGIRAFYEGLSASLLQMGPQVGIQFATFQFAQPILLNLLATPCAPGECKNNKQKLATLAIASSIAGSFSGFVAKSLTYPFDLAKRRLQIHTHRTNMKYKTPTQAQSLIRCTRLIDCLTIAFKREGLPGLYRGWAVTVYKAQLTSVAAFTSYELFCFAAREIYAAPN</sequence>